<dbReference type="EMBL" id="JAGMWN010000005">
    <property type="protein sequence ID" value="MBP5857900.1"/>
    <property type="molecule type" value="Genomic_DNA"/>
</dbReference>
<keyword evidence="3" id="KW-1185">Reference proteome</keyword>
<gene>
    <name evidence="2" type="ORF">KAJ83_12850</name>
</gene>
<comment type="caution">
    <text evidence="2">The sequence shown here is derived from an EMBL/GenBank/DDBJ whole genome shotgun (WGS) entry which is preliminary data.</text>
</comment>
<reference evidence="2" key="1">
    <citation type="submission" date="2021-04" db="EMBL/GenBank/DDBJ databases">
        <authorList>
            <person name="Zhang D.-C."/>
        </authorList>
    </citation>
    <scope>NUCLEOTIDE SEQUENCE</scope>
    <source>
        <strain evidence="2">CGMCC 1.15697</strain>
    </source>
</reference>
<proteinExistence type="predicted"/>
<dbReference type="AlphaFoldDB" id="A0A8J7S080"/>
<sequence>MDDFWTAILTALGLVFVIEGMAYALFPEGAKRLAALAQSLPAGSLRRGGLIAAIAGALLVWLVRG</sequence>
<dbReference type="InterPro" id="IPR019201">
    <property type="entry name" value="DUF2065"/>
</dbReference>
<organism evidence="2 3">
    <name type="scientific">Marivibrio halodurans</name>
    <dbReference type="NCBI Taxonomy" id="2039722"/>
    <lineage>
        <taxon>Bacteria</taxon>
        <taxon>Pseudomonadati</taxon>
        <taxon>Pseudomonadota</taxon>
        <taxon>Alphaproteobacteria</taxon>
        <taxon>Rhodospirillales</taxon>
        <taxon>Rhodospirillaceae</taxon>
        <taxon>Marivibrio</taxon>
    </lineage>
</organism>
<dbReference type="Pfam" id="PF09838">
    <property type="entry name" value="DUF2065"/>
    <property type="match status" value="1"/>
</dbReference>
<keyword evidence="1" id="KW-0812">Transmembrane</keyword>
<evidence type="ECO:0000313" key="2">
    <source>
        <dbReference type="EMBL" id="MBP5857900.1"/>
    </source>
</evidence>
<dbReference type="Proteomes" id="UP000672602">
    <property type="component" value="Unassembled WGS sequence"/>
</dbReference>
<name>A0A8J7S080_9PROT</name>
<accession>A0A8J7S080</accession>
<keyword evidence="1" id="KW-1133">Transmembrane helix</keyword>
<dbReference type="PANTHER" id="PTHR38602:SF1">
    <property type="entry name" value="INNER MEMBRANE PROTEIN"/>
    <property type="match status" value="1"/>
</dbReference>
<dbReference type="PANTHER" id="PTHR38602">
    <property type="entry name" value="INNER MEMBRANE PROTEIN-RELATED"/>
    <property type="match status" value="1"/>
</dbReference>
<dbReference type="RefSeq" id="WP_210682470.1">
    <property type="nucleotide sequence ID" value="NZ_JAGMWN010000005.1"/>
</dbReference>
<feature type="transmembrane region" description="Helical" evidence="1">
    <location>
        <begin position="47"/>
        <end position="63"/>
    </location>
</feature>
<evidence type="ECO:0000256" key="1">
    <source>
        <dbReference type="SAM" id="Phobius"/>
    </source>
</evidence>
<protein>
    <submittedName>
        <fullName evidence="2">DUF2065 domain-containing protein</fullName>
    </submittedName>
</protein>
<feature type="transmembrane region" description="Helical" evidence="1">
    <location>
        <begin position="6"/>
        <end position="26"/>
    </location>
</feature>
<keyword evidence="1" id="KW-0472">Membrane</keyword>
<evidence type="ECO:0000313" key="3">
    <source>
        <dbReference type="Proteomes" id="UP000672602"/>
    </source>
</evidence>